<comment type="caution">
    <text evidence="1">The sequence shown here is derived from an EMBL/GenBank/DDBJ whole genome shotgun (WGS) entry which is preliminary data.</text>
</comment>
<accession>A0A4Q2UD49</accession>
<name>A0A4Q2UD49_9HYPH</name>
<evidence type="ECO:0008006" key="3">
    <source>
        <dbReference type="Google" id="ProtNLM"/>
    </source>
</evidence>
<dbReference type="AlphaFoldDB" id="A0A4Q2UD49"/>
<evidence type="ECO:0000313" key="2">
    <source>
        <dbReference type="Proteomes" id="UP000290759"/>
    </source>
</evidence>
<dbReference type="RefSeq" id="WP_129223893.1">
    <property type="nucleotide sequence ID" value="NZ_QYBB01000003.1"/>
</dbReference>
<sequence>MLIRCPTCASGYDLSEDVLRDGRILRCANCRDAWVYRAGPATHDGPEIVAEARSSRWPEEPAAPPPRRFRFARPALPAVRVPAGAAAAAALAALLGVGMATVAGKARVVAAFPPSEAVFATLGVPVNLTGLSLAELRSTVESGDGPPTLTLEGHITNLRSDPTTVPPLRIAVRDKSRRELYYWTAPAPKAQLASGETVLFRSRLTAPPRDGQDLAVSFAEPAPDRRRMAEMMPGDR</sequence>
<evidence type="ECO:0000313" key="1">
    <source>
        <dbReference type="EMBL" id="RYC33117.1"/>
    </source>
</evidence>
<proteinExistence type="predicted"/>
<reference evidence="1 2" key="1">
    <citation type="submission" date="2018-12" db="EMBL/GenBank/DDBJ databases">
        <authorList>
            <person name="Grouzdev D.S."/>
            <person name="Krutkina M.S."/>
        </authorList>
    </citation>
    <scope>NUCLEOTIDE SEQUENCE [LARGE SCALE GENOMIC DNA]</scope>
    <source>
        <strain evidence="1 2">RmlP026</strain>
    </source>
</reference>
<dbReference type="Proteomes" id="UP000290759">
    <property type="component" value="Unassembled WGS sequence"/>
</dbReference>
<gene>
    <name evidence="1" type="ORF">D3273_04380</name>
</gene>
<dbReference type="OrthoDB" id="7159357at2"/>
<reference evidence="1 2" key="2">
    <citation type="submission" date="2019-02" db="EMBL/GenBank/DDBJ databases">
        <title>'Lichenibacterium ramalinii' gen. nov. sp. nov., 'Lichenibacterium minor' gen. nov. sp. nov.</title>
        <authorList>
            <person name="Pankratov T."/>
        </authorList>
    </citation>
    <scope>NUCLEOTIDE SEQUENCE [LARGE SCALE GENOMIC DNA]</scope>
    <source>
        <strain evidence="1 2">RmlP026</strain>
    </source>
</reference>
<organism evidence="1 2">
    <name type="scientific">Lichenibacterium minor</name>
    <dbReference type="NCBI Taxonomy" id="2316528"/>
    <lineage>
        <taxon>Bacteria</taxon>
        <taxon>Pseudomonadati</taxon>
        <taxon>Pseudomonadota</taxon>
        <taxon>Alphaproteobacteria</taxon>
        <taxon>Hyphomicrobiales</taxon>
        <taxon>Lichenihabitantaceae</taxon>
        <taxon>Lichenibacterium</taxon>
    </lineage>
</organism>
<keyword evidence="2" id="KW-1185">Reference proteome</keyword>
<dbReference type="EMBL" id="QYBB01000003">
    <property type="protein sequence ID" value="RYC33117.1"/>
    <property type="molecule type" value="Genomic_DNA"/>
</dbReference>
<protein>
    <recommendedName>
        <fullName evidence="3">Zinc finger/thioredoxin putative domain-containing protein</fullName>
    </recommendedName>
</protein>